<dbReference type="EMBL" id="AP025028">
    <property type="protein sequence ID" value="BDA80441.1"/>
    <property type="molecule type" value="Genomic_DNA"/>
</dbReference>
<gene>
    <name evidence="3" type="ORF">LPTSP3_g33710</name>
</gene>
<feature type="signal peptide" evidence="2">
    <location>
        <begin position="1"/>
        <end position="24"/>
    </location>
</feature>
<protein>
    <submittedName>
        <fullName evidence="3">Uncharacterized protein</fullName>
    </submittedName>
</protein>
<sequence>MKSDFRFSSLVLIFLFCSSISLLAEEKSSTAVLPTAKEFLEMDLEKTFPILEKLSKEETKELITQIRSEAKEKYPKIDHFYFLISHLEEMQAIEKEQARLKNLLWVYGLGLFLFLGFLSFLLIRQRKAIQDINELS</sequence>
<evidence type="ECO:0000256" key="1">
    <source>
        <dbReference type="SAM" id="Phobius"/>
    </source>
</evidence>
<feature type="transmembrane region" description="Helical" evidence="1">
    <location>
        <begin position="104"/>
        <end position="123"/>
    </location>
</feature>
<evidence type="ECO:0000313" key="3">
    <source>
        <dbReference type="EMBL" id="BDA80441.1"/>
    </source>
</evidence>
<proteinExistence type="predicted"/>
<keyword evidence="1" id="KW-0472">Membrane</keyword>
<keyword evidence="1" id="KW-0812">Transmembrane</keyword>
<keyword evidence="2" id="KW-0732">Signal</keyword>
<reference evidence="3 4" key="1">
    <citation type="submission" date="2021-08" db="EMBL/GenBank/DDBJ databases">
        <title>Complete genome sequence of Leptospira kobayashii strain E30.</title>
        <authorList>
            <person name="Nakao R."/>
            <person name="Nakamura S."/>
            <person name="Masuzawa T."/>
            <person name="Koizumi N."/>
        </authorList>
    </citation>
    <scope>NUCLEOTIDE SEQUENCE [LARGE SCALE GENOMIC DNA]</scope>
    <source>
        <strain evidence="3 4">E30</strain>
    </source>
</reference>
<keyword evidence="4" id="KW-1185">Reference proteome</keyword>
<evidence type="ECO:0000313" key="4">
    <source>
        <dbReference type="Proteomes" id="UP000245263"/>
    </source>
</evidence>
<name>A0ABM7UMW3_9LEPT</name>
<accession>A0ABM7UMW3</accession>
<dbReference type="Proteomes" id="UP000245263">
    <property type="component" value="Chromosome 1"/>
</dbReference>
<organism evidence="3 4">
    <name type="scientific">Leptospira kobayashii</name>
    <dbReference type="NCBI Taxonomy" id="1917830"/>
    <lineage>
        <taxon>Bacteria</taxon>
        <taxon>Pseudomonadati</taxon>
        <taxon>Spirochaetota</taxon>
        <taxon>Spirochaetia</taxon>
        <taxon>Leptospirales</taxon>
        <taxon>Leptospiraceae</taxon>
        <taxon>Leptospira</taxon>
    </lineage>
</organism>
<evidence type="ECO:0000256" key="2">
    <source>
        <dbReference type="SAM" id="SignalP"/>
    </source>
</evidence>
<feature type="chain" id="PRO_5046183288" evidence="2">
    <location>
        <begin position="25"/>
        <end position="136"/>
    </location>
</feature>
<dbReference type="RefSeq" id="WP_109021481.1">
    <property type="nucleotide sequence ID" value="NZ_AP025028.1"/>
</dbReference>
<keyword evidence="1" id="KW-1133">Transmembrane helix</keyword>